<dbReference type="EMBL" id="QXUI01000015">
    <property type="protein sequence ID" value="RIM90642.1"/>
    <property type="molecule type" value="Genomic_DNA"/>
</dbReference>
<dbReference type="AlphaFoldDB" id="A0AAQ0LVN6"/>
<reference evidence="2 3" key="1">
    <citation type="journal article" date="2016" name="Front. Microbiol.">
        <title>Comprehensive Phylogenetic Analysis of Bovine Non-aureus Staphylococci Species Based on Whole-Genome Sequencing.</title>
        <authorList>
            <person name="Naushad S."/>
            <person name="Barkema H.W."/>
            <person name="Luby C."/>
            <person name="Condas L.A."/>
            <person name="Nobrega D.B."/>
            <person name="Carson D.A."/>
            <person name="De Buck J."/>
        </authorList>
    </citation>
    <scope>NUCLEOTIDE SEQUENCE [LARGE SCALE GENOMIC DNA]</scope>
    <source>
        <strain evidence="2 3">SNUC 1349</strain>
    </source>
</reference>
<dbReference type="Proteomes" id="UP000285579">
    <property type="component" value="Unassembled WGS sequence"/>
</dbReference>
<keyword evidence="1" id="KW-0472">Membrane</keyword>
<gene>
    <name evidence="2" type="ORF">BU104_13535</name>
</gene>
<feature type="transmembrane region" description="Helical" evidence="1">
    <location>
        <begin position="32"/>
        <end position="50"/>
    </location>
</feature>
<protein>
    <recommendedName>
        <fullName evidence="4">PrgI family protein</fullName>
    </recommendedName>
</protein>
<sequence length="345" mass="40503">MAEENKYNFVGKVDLEVDKDRYLVGNLRWKDIIITLPFALIGIFIAYLLYKNFGYSFGSTGGFIVYVVLFAPAIIVFFITSVNAPDYERKEVKIINYLNYQRKYGKRNKIFEYNNKPINRKRDFMEDIRSQFGIYDISRECYEMFDPEDYIAKVIKVSCINVTALPLSDQRKVYRGFETFNNKLDYRLFPIQIATKTTPISLDSYIEECKVIFNNSEDKADRLFGESYLSFANDIQRDKKMVSKSPYIIIKKKKKSNEDSYAILDELAERLVSDVENMLPSQYSLKAEILNNDELFSLLHYSIDYLNANLLSANQVETGDYVTFSDNDNARFNEYWKEKRESKIM</sequence>
<name>A0AAQ0LVN6_STAXY</name>
<evidence type="ECO:0000256" key="1">
    <source>
        <dbReference type="SAM" id="Phobius"/>
    </source>
</evidence>
<proteinExistence type="predicted"/>
<feature type="transmembrane region" description="Helical" evidence="1">
    <location>
        <begin position="62"/>
        <end position="82"/>
    </location>
</feature>
<comment type="caution">
    <text evidence="2">The sequence shown here is derived from an EMBL/GenBank/DDBJ whole genome shotgun (WGS) entry which is preliminary data.</text>
</comment>
<organism evidence="2 3">
    <name type="scientific">Staphylococcus xylosus</name>
    <dbReference type="NCBI Taxonomy" id="1288"/>
    <lineage>
        <taxon>Bacteria</taxon>
        <taxon>Bacillati</taxon>
        <taxon>Bacillota</taxon>
        <taxon>Bacilli</taxon>
        <taxon>Bacillales</taxon>
        <taxon>Staphylococcaceae</taxon>
        <taxon>Staphylococcus</taxon>
    </lineage>
</organism>
<dbReference type="RefSeq" id="WP_119555651.1">
    <property type="nucleotide sequence ID" value="NZ_QXTZ01000022.1"/>
</dbReference>
<keyword evidence="1" id="KW-1133">Transmembrane helix</keyword>
<evidence type="ECO:0000313" key="2">
    <source>
        <dbReference type="EMBL" id="RIM90642.1"/>
    </source>
</evidence>
<keyword evidence="1" id="KW-0812">Transmembrane</keyword>
<evidence type="ECO:0008006" key="4">
    <source>
        <dbReference type="Google" id="ProtNLM"/>
    </source>
</evidence>
<evidence type="ECO:0000313" key="3">
    <source>
        <dbReference type="Proteomes" id="UP000285579"/>
    </source>
</evidence>
<accession>A0AAQ0LVN6</accession>